<gene>
    <name evidence="2" type="ORF">SAMN05421636_104114</name>
</gene>
<evidence type="ECO:0000313" key="3">
    <source>
        <dbReference type="Proteomes" id="UP000199109"/>
    </source>
</evidence>
<keyword evidence="1" id="KW-0175">Coiled coil</keyword>
<proteinExistence type="predicted"/>
<evidence type="ECO:0000313" key="2">
    <source>
        <dbReference type="EMBL" id="SDE25244.1"/>
    </source>
</evidence>
<dbReference type="InterPro" id="IPR019861">
    <property type="entry name" value="PorP/SprF_Bacteroidetes"/>
</dbReference>
<dbReference type="EMBL" id="FNAO01000004">
    <property type="protein sequence ID" value="SDE25244.1"/>
    <property type="molecule type" value="Genomic_DNA"/>
</dbReference>
<evidence type="ECO:0000256" key="1">
    <source>
        <dbReference type="SAM" id="Coils"/>
    </source>
</evidence>
<name>A0A1G7BDQ6_9FLAO</name>
<feature type="coiled-coil region" evidence="1">
    <location>
        <begin position="342"/>
        <end position="419"/>
    </location>
</feature>
<dbReference type="STRING" id="641691.SAMN05421636_104114"/>
<keyword evidence="3" id="KW-1185">Reference proteome</keyword>
<organism evidence="2 3">
    <name type="scientific">Pricia antarctica</name>
    <dbReference type="NCBI Taxonomy" id="641691"/>
    <lineage>
        <taxon>Bacteria</taxon>
        <taxon>Pseudomonadati</taxon>
        <taxon>Bacteroidota</taxon>
        <taxon>Flavobacteriia</taxon>
        <taxon>Flavobacteriales</taxon>
        <taxon>Flavobacteriaceae</taxon>
        <taxon>Pricia</taxon>
    </lineage>
</organism>
<accession>A0A1G7BDQ6</accession>
<dbReference type="NCBIfam" id="TIGR03519">
    <property type="entry name" value="T9SS_PorP_fam"/>
    <property type="match status" value="1"/>
</dbReference>
<sequence length="518" mass="58516">MFFCILMNRPILTLLVVLLFTTIYGQQERLPADLRQHNLTTYNASLFNPAFSVGRNNPESVAFWSRWQWQGIDADPSTLFLNYTRSLNHRSAAGAGFFQHNTGIFFNTGAALNYAYTFELNSRVKLSVGANLFGFVQKLADDRFQVDPNLPLPLAPETNDFILQMAPGVSLEVERLTLSLASENLLDYNFTAKEGNTPKSDKIFMSLVSYDFPVSLGAATNAFLRPSMYLRTIPGQSNQVGFYTLLNTDEYYGQVGYNNFYGYTLGGGYTFFKRMTVGALMEIGTGASLQKETSFELMASYFLGSPDERHKMVGDDIDEDGKNPLEEIEEKQKEEKAGKDITDEAVIADEQLEQEKKEAEQARAEAEKMEQAHKMDSFKIKQAEAAALQKEQQRKIDSLAQTRAAAIEAAKKAEIAERESAIEPEAGEKYEEVHTEDGLEPGFYLIANVFGTQKYFDAFLVDLKRKGIQPKFFLRSKNGYQYVYLQRYDTIQEARKARDTGFGGKYTGKTWIFRVVSE</sequence>
<reference evidence="2 3" key="1">
    <citation type="submission" date="2016-10" db="EMBL/GenBank/DDBJ databases">
        <authorList>
            <person name="de Groot N.N."/>
        </authorList>
    </citation>
    <scope>NUCLEOTIDE SEQUENCE [LARGE SCALE GENOMIC DNA]</scope>
    <source>
        <strain evidence="2 3">DSM 23421</strain>
    </source>
</reference>
<dbReference type="Proteomes" id="UP000199109">
    <property type="component" value="Unassembled WGS sequence"/>
</dbReference>
<dbReference type="AlphaFoldDB" id="A0A1G7BDQ6"/>
<protein>
    <submittedName>
        <fullName evidence="2">Type IX secretion system membrane protein, PorP/SprF family</fullName>
    </submittedName>
</protein>
<dbReference type="Pfam" id="PF11751">
    <property type="entry name" value="PorP_SprF"/>
    <property type="match status" value="1"/>
</dbReference>